<feature type="chain" id="PRO_5042125053" description="EF-hand domain-containing protein" evidence="3">
    <location>
        <begin position="24"/>
        <end position="210"/>
    </location>
</feature>
<comment type="caution">
    <text evidence="5">The sequence shown here is derived from an EMBL/GenBank/DDBJ whole genome shotgun (WGS) entry which is preliminary data.</text>
</comment>
<evidence type="ECO:0000313" key="6">
    <source>
        <dbReference type="Proteomes" id="UP001283361"/>
    </source>
</evidence>
<evidence type="ECO:0000256" key="3">
    <source>
        <dbReference type="SAM" id="SignalP"/>
    </source>
</evidence>
<gene>
    <name evidence="5" type="ORF">RRG08_047377</name>
</gene>
<dbReference type="InterPro" id="IPR011992">
    <property type="entry name" value="EF-hand-dom_pair"/>
</dbReference>
<keyword evidence="6" id="KW-1185">Reference proteome</keyword>
<dbReference type="GO" id="GO:0005509">
    <property type="term" value="F:calcium ion binding"/>
    <property type="evidence" value="ECO:0007669"/>
    <property type="project" value="InterPro"/>
</dbReference>
<dbReference type="PROSITE" id="PS00018">
    <property type="entry name" value="EF_HAND_1"/>
    <property type="match status" value="1"/>
</dbReference>
<evidence type="ECO:0000256" key="1">
    <source>
        <dbReference type="ARBA" id="ARBA00022837"/>
    </source>
</evidence>
<dbReference type="InterPro" id="IPR018247">
    <property type="entry name" value="EF_Hand_1_Ca_BS"/>
</dbReference>
<dbReference type="AlphaFoldDB" id="A0AAE1CRE7"/>
<feature type="region of interest" description="Disordered" evidence="2">
    <location>
        <begin position="36"/>
        <end position="63"/>
    </location>
</feature>
<protein>
    <recommendedName>
        <fullName evidence="4">EF-hand domain-containing protein</fullName>
    </recommendedName>
</protein>
<keyword evidence="1" id="KW-0106">Calcium</keyword>
<evidence type="ECO:0000313" key="5">
    <source>
        <dbReference type="EMBL" id="KAK3730582.1"/>
    </source>
</evidence>
<feature type="signal peptide" evidence="3">
    <location>
        <begin position="1"/>
        <end position="23"/>
    </location>
</feature>
<dbReference type="EMBL" id="JAWDGP010007072">
    <property type="protein sequence ID" value="KAK3730582.1"/>
    <property type="molecule type" value="Genomic_DNA"/>
</dbReference>
<dbReference type="InterPro" id="IPR002048">
    <property type="entry name" value="EF_hand_dom"/>
</dbReference>
<evidence type="ECO:0000256" key="2">
    <source>
        <dbReference type="SAM" id="MobiDB-lite"/>
    </source>
</evidence>
<dbReference type="SUPFAM" id="SSF47473">
    <property type="entry name" value="EF-hand"/>
    <property type="match status" value="1"/>
</dbReference>
<dbReference type="Gene3D" id="1.10.238.10">
    <property type="entry name" value="EF-hand"/>
    <property type="match status" value="1"/>
</dbReference>
<dbReference type="PROSITE" id="PS50222">
    <property type="entry name" value="EF_HAND_2"/>
    <property type="match status" value="1"/>
</dbReference>
<organism evidence="5 6">
    <name type="scientific">Elysia crispata</name>
    <name type="common">lettuce slug</name>
    <dbReference type="NCBI Taxonomy" id="231223"/>
    <lineage>
        <taxon>Eukaryota</taxon>
        <taxon>Metazoa</taxon>
        <taxon>Spiralia</taxon>
        <taxon>Lophotrochozoa</taxon>
        <taxon>Mollusca</taxon>
        <taxon>Gastropoda</taxon>
        <taxon>Heterobranchia</taxon>
        <taxon>Euthyneura</taxon>
        <taxon>Panpulmonata</taxon>
        <taxon>Sacoglossa</taxon>
        <taxon>Placobranchoidea</taxon>
        <taxon>Plakobranchidae</taxon>
        <taxon>Elysia</taxon>
    </lineage>
</organism>
<name>A0AAE1CRE7_9GAST</name>
<evidence type="ECO:0000259" key="4">
    <source>
        <dbReference type="PROSITE" id="PS50222"/>
    </source>
</evidence>
<dbReference type="Proteomes" id="UP001283361">
    <property type="component" value="Unassembled WGS sequence"/>
</dbReference>
<keyword evidence="3" id="KW-0732">Signal</keyword>
<proteinExistence type="predicted"/>
<reference evidence="5" key="1">
    <citation type="journal article" date="2023" name="G3 (Bethesda)">
        <title>A reference genome for the long-term kleptoplast-retaining sea slug Elysia crispata morphotype clarki.</title>
        <authorList>
            <person name="Eastman K.E."/>
            <person name="Pendleton A.L."/>
            <person name="Shaikh M.A."/>
            <person name="Suttiyut T."/>
            <person name="Ogas R."/>
            <person name="Tomko P."/>
            <person name="Gavelis G."/>
            <person name="Widhalm J.R."/>
            <person name="Wisecaver J.H."/>
        </authorList>
    </citation>
    <scope>NUCLEOTIDE SEQUENCE</scope>
    <source>
        <strain evidence="5">ECLA1</strain>
    </source>
</reference>
<feature type="domain" description="EF-hand" evidence="4">
    <location>
        <begin position="171"/>
        <end position="206"/>
    </location>
</feature>
<sequence length="210" mass="22590">MRFQLTSISHIVLVAALTGHSLAVFYTKGEDKDYPRIGRRSFYTPGSDNHYPRIGRRASRPVESADVNPRLLLLSGSQGGHSSAATSSSSGSGSSAAFSELAKRGVFTTGQHGYPRVGRRGAGVSLDLLGSRRNRILERLAEFKDGAASMDADPDLASEEEVGEINSAHGASSFPLEIIFMAFDSDGDGNLSKDEFSSGMRKYREQNPLC</sequence>
<dbReference type="Pfam" id="PF00036">
    <property type="entry name" value="EF-hand_1"/>
    <property type="match status" value="1"/>
</dbReference>
<accession>A0AAE1CRE7</accession>